<dbReference type="PANTHER" id="PTHR43657:SF1">
    <property type="entry name" value="ALTERED INHERITANCE OF MITOCHONDRIA PROTEIN 24, MITOCHONDRIAL"/>
    <property type="match status" value="1"/>
</dbReference>
<dbReference type="OMA" id="WTASMRY"/>
<protein>
    <recommendedName>
        <fullName evidence="3">Altered inheritance of mitochondria protein 24, mitochondrial</fullName>
    </recommendedName>
</protein>
<dbReference type="Proteomes" id="UP000013827">
    <property type="component" value="Unassembled WGS sequence"/>
</dbReference>
<dbReference type="GeneID" id="17256632"/>
<reference evidence="1" key="2">
    <citation type="submission" date="2024-10" db="UniProtKB">
        <authorList>
            <consortium name="EnsemblProtists"/>
        </authorList>
    </citation>
    <scope>IDENTIFICATION</scope>
</reference>
<dbReference type="HOGENOM" id="CLU_040551_4_1_1"/>
<dbReference type="NCBIfam" id="TIGR00266">
    <property type="entry name" value="TIGR00266 family protein"/>
    <property type="match status" value="1"/>
</dbReference>
<proteinExistence type="predicted"/>
<dbReference type="AlphaFoldDB" id="A0A0D3IGQ3"/>
<reference evidence="2" key="1">
    <citation type="journal article" date="2013" name="Nature">
        <title>Pan genome of the phytoplankton Emiliania underpins its global distribution.</title>
        <authorList>
            <person name="Read B.A."/>
            <person name="Kegel J."/>
            <person name="Klute M.J."/>
            <person name="Kuo A."/>
            <person name="Lefebvre S.C."/>
            <person name="Maumus F."/>
            <person name="Mayer C."/>
            <person name="Miller J."/>
            <person name="Monier A."/>
            <person name="Salamov A."/>
            <person name="Young J."/>
            <person name="Aguilar M."/>
            <person name="Claverie J.M."/>
            <person name="Frickenhaus S."/>
            <person name="Gonzalez K."/>
            <person name="Herman E.K."/>
            <person name="Lin Y.C."/>
            <person name="Napier J."/>
            <person name="Ogata H."/>
            <person name="Sarno A.F."/>
            <person name="Shmutz J."/>
            <person name="Schroeder D."/>
            <person name="de Vargas C."/>
            <person name="Verret F."/>
            <person name="von Dassow P."/>
            <person name="Valentin K."/>
            <person name="Van de Peer Y."/>
            <person name="Wheeler G."/>
            <person name="Dacks J.B."/>
            <person name="Delwiche C.F."/>
            <person name="Dyhrman S.T."/>
            <person name="Glockner G."/>
            <person name="John U."/>
            <person name="Richards T."/>
            <person name="Worden A.Z."/>
            <person name="Zhang X."/>
            <person name="Grigoriev I.V."/>
            <person name="Allen A.E."/>
            <person name="Bidle K."/>
            <person name="Borodovsky M."/>
            <person name="Bowler C."/>
            <person name="Brownlee C."/>
            <person name="Cock J.M."/>
            <person name="Elias M."/>
            <person name="Gladyshev V.N."/>
            <person name="Groth M."/>
            <person name="Guda C."/>
            <person name="Hadaegh A."/>
            <person name="Iglesias-Rodriguez M.D."/>
            <person name="Jenkins J."/>
            <person name="Jones B.M."/>
            <person name="Lawson T."/>
            <person name="Leese F."/>
            <person name="Lindquist E."/>
            <person name="Lobanov A."/>
            <person name="Lomsadze A."/>
            <person name="Malik S.B."/>
            <person name="Marsh M.E."/>
            <person name="Mackinder L."/>
            <person name="Mock T."/>
            <person name="Mueller-Roeber B."/>
            <person name="Pagarete A."/>
            <person name="Parker M."/>
            <person name="Probert I."/>
            <person name="Quesneville H."/>
            <person name="Raines C."/>
            <person name="Rensing S.A."/>
            <person name="Riano-Pachon D.M."/>
            <person name="Richier S."/>
            <person name="Rokitta S."/>
            <person name="Shiraiwa Y."/>
            <person name="Soanes D.M."/>
            <person name="van der Giezen M."/>
            <person name="Wahlund T.M."/>
            <person name="Williams B."/>
            <person name="Wilson W."/>
            <person name="Wolfe G."/>
            <person name="Wurch L.L."/>
        </authorList>
    </citation>
    <scope>NUCLEOTIDE SEQUENCE</scope>
</reference>
<dbReference type="PaxDb" id="2903-EOD10438"/>
<keyword evidence="2" id="KW-1185">Reference proteome</keyword>
<dbReference type="KEGG" id="ehx:EMIHUDRAFT_452670"/>
<dbReference type="STRING" id="2903.R1BKR6"/>
<organism evidence="1 2">
    <name type="scientific">Emiliania huxleyi (strain CCMP1516)</name>
    <dbReference type="NCBI Taxonomy" id="280463"/>
    <lineage>
        <taxon>Eukaryota</taxon>
        <taxon>Haptista</taxon>
        <taxon>Haptophyta</taxon>
        <taxon>Prymnesiophyceae</taxon>
        <taxon>Isochrysidales</taxon>
        <taxon>Noelaerhabdaceae</taxon>
        <taxon>Emiliania</taxon>
    </lineage>
</organism>
<dbReference type="SUPFAM" id="SSF51219">
    <property type="entry name" value="TRAP-like"/>
    <property type="match status" value="1"/>
</dbReference>
<dbReference type="Pfam" id="PF01987">
    <property type="entry name" value="AIM24"/>
    <property type="match status" value="1"/>
</dbReference>
<evidence type="ECO:0000313" key="2">
    <source>
        <dbReference type="Proteomes" id="UP000013827"/>
    </source>
</evidence>
<dbReference type="eggNOG" id="ENOG502S6UX">
    <property type="taxonomic scope" value="Eukaryota"/>
</dbReference>
<dbReference type="RefSeq" id="XP_005762867.1">
    <property type="nucleotide sequence ID" value="XM_005762810.1"/>
</dbReference>
<evidence type="ECO:0000313" key="1">
    <source>
        <dbReference type="EnsemblProtists" id="EOD10438"/>
    </source>
</evidence>
<dbReference type="InterPro" id="IPR016031">
    <property type="entry name" value="Trp_RNA-bd_attenuator-like_dom"/>
</dbReference>
<dbReference type="InterPro" id="IPR036983">
    <property type="entry name" value="AIM24_sf"/>
</dbReference>
<dbReference type="EnsemblProtists" id="EOD10438">
    <property type="protein sequence ID" value="EOD10438"/>
    <property type="gene ID" value="EMIHUDRAFT_452670"/>
</dbReference>
<dbReference type="PANTHER" id="PTHR43657">
    <property type="entry name" value="TRYPTOPHAN RNA-BINDING ATTENUATOR PROTEIN-LIKE PROTEIN"/>
    <property type="match status" value="1"/>
</dbReference>
<evidence type="ECO:0008006" key="3">
    <source>
        <dbReference type="Google" id="ProtNLM"/>
    </source>
</evidence>
<dbReference type="InterPro" id="IPR002838">
    <property type="entry name" value="AIM24"/>
</dbReference>
<name>A0A0D3IGQ3_EMIH1</name>
<dbReference type="Gene3D" id="3.60.160.10">
    <property type="entry name" value="Mitochondrial biogenesis AIM24"/>
    <property type="match status" value="1"/>
</dbReference>
<accession>A0A0D3IGQ3</accession>
<sequence length="235" mass="23827">MPIRWSVAGKSGAAAAVVHLPHGARIKAEPDALITMSGGVEVGACMDGGFVGGLLRSALGGESLFSQTLSASRSDGEVVLGATDVGDIELVRLQPHAPLLLSKGAFLAADEAVEVSTSTQRTVGGALFSGSGLFVLRASGQGTLALAAHGAIMSYTLEPGEVRAVDNGHLVGWTEGMPLEMRLAGGAGRGSLLSTAFSSAASGEGLVCSVHRASTTRPRHVDDTSTGEGLMCFFH</sequence>